<gene>
    <name evidence="3" type="primary">LOC108676652</name>
</gene>
<dbReference type="GeneID" id="108676652"/>
<dbReference type="RefSeq" id="XP_018020257.2">
    <property type="nucleotide sequence ID" value="XM_018164768.2"/>
</dbReference>
<protein>
    <submittedName>
        <fullName evidence="3">Uncharacterized protein LOC108676652</fullName>
    </submittedName>
</protein>
<keyword evidence="2" id="KW-1185">Reference proteome</keyword>
<dbReference type="AlphaFoldDB" id="A0A8B7P2L1"/>
<dbReference type="KEGG" id="hazt:108676652"/>
<feature type="region of interest" description="Disordered" evidence="1">
    <location>
        <begin position="263"/>
        <end position="282"/>
    </location>
</feature>
<evidence type="ECO:0000256" key="1">
    <source>
        <dbReference type="SAM" id="MobiDB-lite"/>
    </source>
</evidence>
<dbReference type="Proteomes" id="UP000694843">
    <property type="component" value="Unplaced"/>
</dbReference>
<evidence type="ECO:0000313" key="2">
    <source>
        <dbReference type="Proteomes" id="UP000694843"/>
    </source>
</evidence>
<proteinExistence type="predicted"/>
<accession>A0A8B7P2L1</accession>
<name>A0A8B7P2L1_HYAAZ</name>
<reference evidence="3" key="1">
    <citation type="submission" date="2025-08" db="UniProtKB">
        <authorList>
            <consortium name="RefSeq"/>
        </authorList>
    </citation>
    <scope>IDENTIFICATION</scope>
    <source>
        <tissue evidence="3">Whole organism</tissue>
    </source>
</reference>
<organism evidence="2 3">
    <name type="scientific">Hyalella azteca</name>
    <name type="common">Amphipod</name>
    <dbReference type="NCBI Taxonomy" id="294128"/>
    <lineage>
        <taxon>Eukaryota</taxon>
        <taxon>Metazoa</taxon>
        <taxon>Ecdysozoa</taxon>
        <taxon>Arthropoda</taxon>
        <taxon>Crustacea</taxon>
        <taxon>Multicrustacea</taxon>
        <taxon>Malacostraca</taxon>
        <taxon>Eumalacostraca</taxon>
        <taxon>Peracarida</taxon>
        <taxon>Amphipoda</taxon>
        <taxon>Senticaudata</taxon>
        <taxon>Talitrida</taxon>
        <taxon>Talitroidea</taxon>
        <taxon>Hyalellidae</taxon>
        <taxon>Hyalella</taxon>
    </lineage>
</organism>
<evidence type="ECO:0000313" key="3">
    <source>
        <dbReference type="RefSeq" id="XP_018020257.2"/>
    </source>
</evidence>
<sequence length="577" mass="66166">MPLDTFQSFSSYWATNGAVLCRASWATLYPFLCQRSVVDWSAKALRETYELMPCLQWLSCYHDVDASTASLNLVDEGACEREVDSECGVELIKVYDRSLLLRSAYQKFVIFRYVMHQLMVYFTEVCGVLMDNQREFLMSNDFYCPCMENFVAESTKQDPCVRHIVAWRHLKQNKTAGVNGVAKEEVTTPDSNANEDTGKTHLESCSDVNNHNDSQAIFCENQIIEEQSGYSTEAEALTDGCSQQSLTQDTLTDGIKFMQIGQEEQRQETSDNNGNSCDRKPHIQVDSLTKETRRPSKAQRNALKVANSMGSILSRLRDQGEASKPIRDAEDYIPLNLQQYSLNDLVVRCDTNKVVRYDSAKFSSKAYRITESVRRAGFDCAKSFFISSNNLTCDDVGCMEPLPRSLVEDLKPKYTCCLSREDDCLLQEYDRIFRRFVGLCENLGNEILMSSETEHYETESSETAQTASHERNKDIIMPYSDFEHCRNVTWLQQEELDKITYMNQPFLDGDLSVIPLISQLGIRLGYHKITLDNKSFPHQFLHPKMMHFFLKLQEAFYTLRCMDFDFVAALQDGKYSQ</sequence>